<comment type="caution">
    <text evidence="2">The sequence shown here is derived from an EMBL/GenBank/DDBJ whole genome shotgun (WGS) entry which is preliminary data.</text>
</comment>
<feature type="region of interest" description="Disordered" evidence="1">
    <location>
        <begin position="378"/>
        <end position="417"/>
    </location>
</feature>
<keyword evidence="3" id="KW-1185">Reference proteome</keyword>
<evidence type="ECO:0000256" key="1">
    <source>
        <dbReference type="SAM" id="MobiDB-lite"/>
    </source>
</evidence>
<proteinExistence type="predicted"/>
<feature type="region of interest" description="Disordered" evidence="1">
    <location>
        <begin position="39"/>
        <end position="59"/>
    </location>
</feature>
<dbReference type="EMBL" id="JAPWTK010000299">
    <property type="protein sequence ID" value="KAJ8943141.1"/>
    <property type="molecule type" value="Genomic_DNA"/>
</dbReference>
<accession>A0AAV8XW76</accession>
<feature type="non-terminal residue" evidence="2">
    <location>
        <position position="1"/>
    </location>
</feature>
<evidence type="ECO:0000313" key="3">
    <source>
        <dbReference type="Proteomes" id="UP001162162"/>
    </source>
</evidence>
<feature type="compositionally biased region" description="Polar residues" evidence="1">
    <location>
        <begin position="397"/>
        <end position="417"/>
    </location>
</feature>
<protein>
    <submittedName>
        <fullName evidence="2">Uncharacterized protein</fullName>
    </submittedName>
</protein>
<evidence type="ECO:0000313" key="2">
    <source>
        <dbReference type="EMBL" id="KAJ8943141.1"/>
    </source>
</evidence>
<organism evidence="2 3">
    <name type="scientific">Aromia moschata</name>
    <dbReference type="NCBI Taxonomy" id="1265417"/>
    <lineage>
        <taxon>Eukaryota</taxon>
        <taxon>Metazoa</taxon>
        <taxon>Ecdysozoa</taxon>
        <taxon>Arthropoda</taxon>
        <taxon>Hexapoda</taxon>
        <taxon>Insecta</taxon>
        <taxon>Pterygota</taxon>
        <taxon>Neoptera</taxon>
        <taxon>Endopterygota</taxon>
        <taxon>Coleoptera</taxon>
        <taxon>Polyphaga</taxon>
        <taxon>Cucujiformia</taxon>
        <taxon>Chrysomeloidea</taxon>
        <taxon>Cerambycidae</taxon>
        <taxon>Cerambycinae</taxon>
        <taxon>Callichromatini</taxon>
        <taxon>Aromia</taxon>
    </lineage>
</organism>
<feature type="compositionally biased region" description="Basic and acidic residues" evidence="1">
    <location>
        <begin position="378"/>
        <end position="394"/>
    </location>
</feature>
<dbReference type="AlphaFoldDB" id="A0AAV8XW76"/>
<reference evidence="2" key="1">
    <citation type="journal article" date="2023" name="Insect Mol. Biol.">
        <title>Genome sequencing provides insights into the evolution of gene families encoding plant cell wall-degrading enzymes in longhorned beetles.</title>
        <authorList>
            <person name="Shin N.R."/>
            <person name="Okamura Y."/>
            <person name="Kirsch R."/>
            <person name="Pauchet Y."/>
        </authorList>
    </citation>
    <scope>NUCLEOTIDE SEQUENCE</scope>
    <source>
        <strain evidence="2">AMC_N1</strain>
    </source>
</reference>
<name>A0AAV8XW76_9CUCU</name>
<gene>
    <name evidence="2" type="ORF">NQ318_022882</name>
</gene>
<sequence>KEISLEDTNEWLQADSTEDTWRHLTDEEIIAVAQGYPIQDDGDTELHENENDGNNNYDVSQGFRKGTCVSDKSEIKGILCRYSQYKKKIGNQGLVTLLAILIVPDTYSNDLDTLGQGNDGHDYEMQDILGRNHEMDLCTLVTPAGISASEEGKHPRAPRPCETATYGRKRIGVLAHKKCEKHEKLLRNSNFVRIGWGLYLFEMKKLIAGNGRLEYKVEVIKNEKKNLKTYFDIKEIKLNAFHHGKYEKFSLTSDLEIRQHLQGAQNKRLNLNKTFARSGLLGRGCPKLSKNIEAIPPFICVLKQYAMELWGFVRQMRLYQSGDAEHLAAWRYSDVMNCDTKDDFPTAGPPSMSTLYGMGPGALVEDSLEDAKLHDAEHKAFAEGREDVNDENRAGRPSTSRSDNNVKRSSNCASVIG</sequence>
<dbReference type="Proteomes" id="UP001162162">
    <property type="component" value="Unassembled WGS sequence"/>
</dbReference>